<proteinExistence type="predicted"/>
<keyword evidence="2" id="KW-1133">Transmembrane helix</keyword>
<feature type="compositionally biased region" description="Low complexity" evidence="1">
    <location>
        <begin position="179"/>
        <end position="189"/>
    </location>
</feature>
<reference evidence="4" key="1">
    <citation type="submission" date="2016-11" db="UniProtKB">
        <authorList>
            <consortium name="WormBaseParasite"/>
        </authorList>
    </citation>
    <scope>IDENTIFICATION</scope>
</reference>
<feature type="transmembrane region" description="Helical" evidence="2">
    <location>
        <begin position="52"/>
        <end position="72"/>
    </location>
</feature>
<dbReference type="Proteomes" id="UP000095287">
    <property type="component" value="Unplaced"/>
</dbReference>
<feature type="region of interest" description="Disordered" evidence="1">
    <location>
        <begin position="178"/>
        <end position="231"/>
    </location>
</feature>
<evidence type="ECO:0000313" key="4">
    <source>
        <dbReference type="WBParaSite" id="L893_g25788.t1"/>
    </source>
</evidence>
<protein>
    <submittedName>
        <fullName evidence="4">Transmembrane protein</fullName>
    </submittedName>
</protein>
<feature type="transmembrane region" description="Helical" evidence="2">
    <location>
        <begin position="621"/>
        <end position="645"/>
    </location>
</feature>
<keyword evidence="2" id="KW-0812">Transmembrane</keyword>
<dbReference type="WBParaSite" id="L893_g25788.t1">
    <property type="protein sequence ID" value="L893_g25788.t1"/>
    <property type="gene ID" value="L893_g25788"/>
</dbReference>
<sequence length="674" mass="75123">MAESAAAVHPKKASVLQCRTSRFEVTLGVFFTAALFHFVADLLAKSPSGSAQAIGGVVVAFAGFFSFVWMRIHSSALSRRRRAYFDEANILETYQPRARAMGHLFQPDPPTPGATVTIADSKDQEMHTDAEKAAFNKNRDTDQEMHTDAEKAAFNKNRDTHYANMFEQAMRLNREMDAAAKAPISSAASTKPEESKGFPKPENPVKSPGKLSEENKTDLSSDAFNAPPDDHTLKDVSEIKSLNLVPALTPEEMQSFGIRRSKSKTGKLTKKKMNLRAIVSLLAFCFCVHGSRTTTMEQLLETNQFLVVGVSGCKITFETDWPDRTCAMHGQEEERVPDSTCTWKAIVPLSDPREQSSVPTKVLFVGQIDSRPVVVVRTLEFPRGYREGHHYHHASILDNKSDLNLAWYSPQTLTGVLYDNEQHLLYLIHYWGSTSSVYIYALDGVTEGTTLKATHAATISGRPGYLGKLKWFSDPYKKKFYYYNNTSAKDRRTGELKSVLMADFIRFVMSDEEVGDAERSIAADPSSIYISGGALFAAYQEQGNQTTRHIVIPLDNFSLAIRCHPVKDKSPDAMMIVRDWEFCKLRDGAAHANYTACRKANTWSKPQCTLQSIEIIESNLISLPGAFLISTTIVLVALVCIVVYCRRSKYSTASHARNVQPAYPNLATDMSYDF</sequence>
<name>A0A1I7ZF61_9BILA</name>
<dbReference type="AlphaFoldDB" id="A0A1I7ZF61"/>
<evidence type="ECO:0000256" key="2">
    <source>
        <dbReference type="SAM" id="Phobius"/>
    </source>
</evidence>
<keyword evidence="3" id="KW-1185">Reference proteome</keyword>
<evidence type="ECO:0000256" key="1">
    <source>
        <dbReference type="SAM" id="MobiDB-lite"/>
    </source>
</evidence>
<organism evidence="3 4">
    <name type="scientific">Steinernema glaseri</name>
    <dbReference type="NCBI Taxonomy" id="37863"/>
    <lineage>
        <taxon>Eukaryota</taxon>
        <taxon>Metazoa</taxon>
        <taxon>Ecdysozoa</taxon>
        <taxon>Nematoda</taxon>
        <taxon>Chromadorea</taxon>
        <taxon>Rhabditida</taxon>
        <taxon>Tylenchina</taxon>
        <taxon>Panagrolaimomorpha</taxon>
        <taxon>Strongyloidoidea</taxon>
        <taxon>Steinernematidae</taxon>
        <taxon>Steinernema</taxon>
    </lineage>
</organism>
<feature type="transmembrane region" description="Helical" evidence="2">
    <location>
        <begin position="273"/>
        <end position="291"/>
    </location>
</feature>
<keyword evidence="2" id="KW-0472">Membrane</keyword>
<accession>A0A1I7ZF61</accession>
<evidence type="ECO:0000313" key="3">
    <source>
        <dbReference type="Proteomes" id="UP000095287"/>
    </source>
</evidence>
<feature type="transmembrane region" description="Helical" evidence="2">
    <location>
        <begin position="21"/>
        <end position="40"/>
    </location>
</feature>